<dbReference type="STRING" id="1189612.A33Q_1443"/>
<accession>S2DID0</accession>
<dbReference type="AlphaFoldDB" id="S2DID0"/>
<protein>
    <recommendedName>
        <fullName evidence="3">Outer membrane protein beta-barrel domain-containing protein</fullName>
    </recommendedName>
</protein>
<organism evidence="1 2">
    <name type="scientific">Indibacter alkaliphilus (strain CCUG 57479 / KCTC 22604 / LW1)</name>
    <dbReference type="NCBI Taxonomy" id="1189612"/>
    <lineage>
        <taxon>Bacteria</taxon>
        <taxon>Pseudomonadati</taxon>
        <taxon>Bacteroidota</taxon>
        <taxon>Cytophagia</taxon>
        <taxon>Cytophagales</taxon>
        <taxon>Cyclobacteriaceae</taxon>
    </lineage>
</organism>
<proteinExistence type="predicted"/>
<evidence type="ECO:0000313" key="1">
    <source>
        <dbReference type="EMBL" id="EOZ98789.1"/>
    </source>
</evidence>
<sequence length="185" mass="21475">MVLIKRIKQSIILTTFLIICTSPLFAQEDKKLNFIGINPSVTVEPFYEKGELDINIFPVVYQRTLTKRIDIRFNSILNHGIRNNGNEISHFGFEAGFPIFFKQKETKNEISKGFFVAPILSMTRNRIEEHNNLGIWIEPGYNFLFDNKFAMTFGLQLGGTYFAYNNRETKWGNHFGVKIIIGKWL</sequence>
<keyword evidence="2" id="KW-1185">Reference proteome</keyword>
<name>S2DID0_INDAL</name>
<dbReference type="Proteomes" id="UP000006073">
    <property type="component" value="Unassembled WGS sequence"/>
</dbReference>
<dbReference type="OrthoDB" id="839003at2"/>
<gene>
    <name evidence="1" type="ORF">A33Q_1443</name>
</gene>
<evidence type="ECO:0008006" key="3">
    <source>
        <dbReference type="Google" id="ProtNLM"/>
    </source>
</evidence>
<comment type="caution">
    <text evidence="1">The sequence shown here is derived from an EMBL/GenBank/DDBJ whole genome shotgun (WGS) entry which is preliminary data.</text>
</comment>
<dbReference type="EMBL" id="ALWO02000023">
    <property type="protein sequence ID" value="EOZ98789.1"/>
    <property type="molecule type" value="Genomic_DNA"/>
</dbReference>
<reference evidence="1 2" key="1">
    <citation type="journal article" date="2013" name="Genome Announc.">
        <title>Draft Genome Sequence of Indibacter alkaliphilus Strain LW1T, Isolated from Lonar Lake, a Haloalkaline Lake in the Buldana District of Maharashtra, India.</title>
        <authorList>
            <person name="Singh A."/>
            <person name="Kumar Jangir P."/>
            <person name="Sharma R."/>
            <person name="Singh A."/>
            <person name="Kumar Pinnaka A."/>
            <person name="Shivaji S."/>
        </authorList>
    </citation>
    <scope>NUCLEOTIDE SEQUENCE [LARGE SCALE GENOMIC DNA]</scope>
    <source>
        <strain evidence="2">CCUG 57479 / KCTC 22604 / LW1</strain>
    </source>
</reference>
<dbReference type="RefSeq" id="WP_009032729.1">
    <property type="nucleotide sequence ID" value="NZ_ALWO02000023.1"/>
</dbReference>
<dbReference type="eggNOG" id="ENOG5033QFU">
    <property type="taxonomic scope" value="Bacteria"/>
</dbReference>
<evidence type="ECO:0000313" key="2">
    <source>
        <dbReference type="Proteomes" id="UP000006073"/>
    </source>
</evidence>